<dbReference type="Proteomes" id="UP000054097">
    <property type="component" value="Unassembled WGS sequence"/>
</dbReference>
<organism evidence="2 3">
    <name type="scientific">Serendipita vermifera MAFF 305830</name>
    <dbReference type="NCBI Taxonomy" id="933852"/>
    <lineage>
        <taxon>Eukaryota</taxon>
        <taxon>Fungi</taxon>
        <taxon>Dikarya</taxon>
        <taxon>Basidiomycota</taxon>
        <taxon>Agaricomycotina</taxon>
        <taxon>Agaricomycetes</taxon>
        <taxon>Sebacinales</taxon>
        <taxon>Serendipitaceae</taxon>
        <taxon>Serendipita</taxon>
    </lineage>
</organism>
<name>A0A0C3AXE1_SERVB</name>
<evidence type="ECO:0000313" key="3">
    <source>
        <dbReference type="Proteomes" id="UP000054097"/>
    </source>
</evidence>
<gene>
    <name evidence="2" type="ORF">M408DRAFT_332099</name>
</gene>
<dbReference type="HOGENOM" id="CLU_2348012_0_0_1"/>
<evidence type="ECO:0000256" key="1">
    <source>
        <dbReference type="SAM" id="MobiDB-lite"/>
    </source>
</evidence>
<keyword evidence="3" id="KW-1185">Reference proteome</keyword>
<protein>
    <submittedName>
        <fullName evidence="2">Uncharacterized protein</fullName>
    </submittedName>
</protein>
<sequence>MSTAATNIFRTIASSAIPGGAGSAQPGKTDAWVKIQQQASGKLLDYSLFLPQPTSKATKVIQVHDSGVALSSSASKPAPPTGQDSADEEWEVVYPDS</sequence>
<proteinExistence type="predicted"/>
<dbReference type="AlphaFoldDB" id="A0A0C3AXE1"/>
<reference evidence="3" key="2">
    <citation type="submission" date="2015-01" db="EMBL/GenBank/DDBJ databases">
        <title>Evolutionary Origins and Diversification of the Mycorrhizal Mutualists.</title>
        <authorList>
            <consortium name="DOE Joint Genome Institute"/>
            <consortium name="Mycorrhizal Genomics Consortium"/>
            <person name="Kohler A."/>
            <person name="Kuo A."/>
            <person name="Nagy L.G."/>
            <person name="Floudas D."/>
            <person name="Copeland A."/>
            <person name="Barry K.W."/>
            <person name="Cichocki N."/>
            <person name="Veneault-Fourrey C."/>
            <person name="LaButti K."/>
            <person name="Lindquist E.A."/>
            <person name="Lipzen A."/>
            <person name="Lundell T."/>
            <person name="Morin E."/>
            <person name="Murat C."/>
            <person name="Riley R."/>
            <person name="Ohm R."/>
            <person name="Sun H."/>
            <person name="Tunlid A."/>
            <person name="Henrissat B."/>
            <person name="Grigoriev I.V."/>
            <person name="Hibbett D.S."/>
            <person name="Martin F."/>
        </authorList>
    </citation>
    <scope>NUCLEOTIDE SEQUENCE [LARGE SCALE GENOMIC DNA]</scope>
    <source>
        <strain evidence="3">MAFF 305830</strain>
    </source>
</reference>
<evidence type="ECO:0000313" key="2">
    <source>
        <dbReference type="EMBL" id="KIM23921.1"/>
    </source>
</evidence>
<accession>A0A0C3AXE1</accession>
<dbReference type="EMBL" id="KN824330">
    <property type="protein sequence ID" value="KIM23921.1"/>
    <property type="molecule type" value="Genomic_DNA"/>
</dbReference>
<feature type="region of interest" description="Disordered" evidence="1">
    <location>
        <begin position="68"/>
        <end position="97"/>
    </location>
</feature>
<reference evidence="2 3" key="1">
    <citation type="submission" date="2014-04" db="EMBL/GenBank/DDBJ databases">
        <authorList>
            <consortium name="DOE Joint Genome Institute"/>
            <person name="Kuo A."/>
            <person name="Zuccaro A."/>
            <person name="Kohler A."/>
            <person name="Nagy L.G."/>
            <person name="Floudas D."/>
            <person name="Copeland A."/>
            <person name="Barry K.W."/>
            <person name="Cichocki N."/>
            <person name="Veneault-Fourrey C."/>
            <person name="LaButti K."/>
            <person name="Lindquist E.A."/>
            <person name="Lipzen A."/>
            <person name="Lundell T."/>
            <person name="Morin E."/>
            <person name="Murat C."/>
            <person name="Sun H."/>
            <person name="Tunlid A."/>
            <person name="Henrissat B."/>
            <person name="Grigoriev I.V."/>
            <person name="Hibbett D.S."/>
            <person name="Martin F."/>
            <person name="Nordberg H.P."/>
            <person name="Cantor M.N."/>
            <person name="Hua S.X."/>
        </authorList>
    </citation>
    <scope>NUCLEOTIDE SEQUENCE [LARGE SCALE GENOMIC DNA]</scope>
    <source>
        <strain evidence="2 3">MAFF 305830</strain>
    </source>
</reference>